<dbReference type="SUPFAM" id="SSF90123">
    <property type="entry name" value="ABC transporter transmembrane region"/>
    <property type="match status" value="1"/>
</dbReference>
<dbReference type="AlphaFoldDB" id="A0A327K5J4"/>
<organism evidence="7 8">
    <name type="scientific">Rhodoplanes roseus</name>
    <dbReference type="NCBI Taxonomy" id="29409"/>
    <lineage>
        <taxon>Bacteria</taxon>
        <taxon>Pseudomonadati</taxon>
        <taxon>Pseudomonadota</taxon>
        <taxon>Alphaproteobacteria</taxon>
        <taxon>Hyphomicrobiales</taxon>
        <taxon>Nitrobacteraceae</taxon>
        <taxon>Rhodoplanes</taxon>
    </lineage>
</organism>
<gene>
    <name evidence="7" type="ORF">CH341_31970</name>
</gene>
<dbReference type="InterPro" id="IPR036640">
    <property type="entry name" value="ABC1_TM_sf"/>
</dbReference>
<evidence type="ECO:0000313" key="7">
    <source>
        <dbReference type="EMBL" id="RAI33003.1"/>
    </source>
</evidence>
<evidence type="ECO:0000256" key="5">
    <source>
        <dbReference type="SAM" id="Phobius"/>
    </source>
</evidence>
<dbReference type="GO" id="GO:0140359">
    <property type="term" value="F:ABC-type transporter activity"/>
    <property type="evidence" value="ECO:0007669"/>
    <property type="project" value="InterPro"/>
</dbReference>
<sequence length="95" mass="10406">TVAKVKMNMLVVFVFTIAMNVLVLAVPIYLFQIADRVLTSRSVDTLVMLTLITAGAIVGQVLLDVFRRRILMRTASEIETRLSSPILSAAARSAL</sequence>
<evidence type="ECO:0000256" key="3">
    <source>
        <dbReference type="ARBA" id="ARBA00022989"/>
    </source>
</evidence>
<comment type="caution">
    <text evidence="7">The sequence shown here is derived from an EMBL/GenBank/DDBJ whole genome shotgun (WGS) entry which is preliminary data.</text>
</comment>
<accession>A0A327K5J4</accession>
<feature type="non-terminal residue" evidence="7">
    <location>
        <position position="1"/>
    </location>
</feature>
<evidence type="ECO:0000313" key="8">
    <source>
        <dbReference type="Proteomes" id="UP000249130"/>
    </source>
</evidence>
<evidence type="ECO:0000256" key="1">
    <source>
        <dbReference type="ARBA" id="ARBA00004651"/>
    </source>
</evidence>
<dbReference type="Proteomes" id="UP000249130">
    <property type="component" value="Unassembled WGS sequence"/>
</dbReference>
<dbReference type="GO" id="GO:0005524">
    <property type="term" value="F:ATP binding"/>
    <property type="evidence" value="ECO:0007669"/>
    <property type="project" value="InterPro"/>
</dbReference>
<proteinExistence type="predicted"/>
<dbReference type="GO" id="GO:0005886">
    <property type="term" value="C:plasma membrane"/>
    <property type="evidence" value="ECO:0007669"/>
    <property type="project" value="UniProtKB-SubCell"/>
</dbReference>
<feature type="transmembrane region" description="Helical" evidence="5">
    <location>
        <begin position="12"/>
        <end position="34"/>
    </location>
</feature>
<evidence type="ECO:0000256" key="4">
    <source>
        <dbReference type="ARBA" id="ARBA00023136"/>
    </source>
</evidence>
<evidence type="ECO:0000256" key="2">
    <source>
        <dbReference type="ARBA" id="ARBA00022692"/>
    </source>
</evidence>
<dbReference type="PROSITE" id="PS50929">
    <property type="entry name" value="ABC_TM1F"/>
    <property type="match status" value="1"/>
</dbReference>
<dbReference type="EMBL" id="NPEX01000746">
    <property type="protein sequence ID" value="RAI33003.1"/>
    <property type="molecule type" value="Genomic_DNA"/>
</dbReference>
<dbReference type="Gene3D" id="1.20.1560.10">
    <property type="entry name" value="ABC transporter type 1, transmembrane domain"/>
    <property type="match status" value="1"/>
</dbReference>
<protein>
    <recommendedName>
        <fullName evidence="6">ABC transmembrane type-1 domain-containing protein</fullName>
    </recommendedName>
</protein>
<keyword evidence="8" id="KW-1185">Reference proteome</keyword>
<evidence type="ECO:0000259" key="6">
    <source>
        <dbReference type="PROSITE" id="PS50929"/>
    </source>
</evidence>
<name>A0A327K5J4_9BRAD</name>
<reference evidence="7 8" key="1">
    <citation type="submission" date="2017-07" db="EMBL/GenBank/DDBJ databases">
        <title>Draft Genome Sequences of Select Purple Nonsulfur Bacteria.</title>
        <authorList>
            <person name="Lasarre B."/>
            <person name="Mckinlay J.B."/>
        </authorList>
    </citation>
    <scope>NUCLEOTIDE SEQUENCE [LARGE SCALE GENOMIC DNA]</scope>
    <source>
        <strain evidence="7 8">DSM 5909</strain>
    </source>
</reference>
<keyword evidence="2 5" id="KW-0812">Transmembrane</keyword>
<dbReference type="InterPro" id="IPR011527">
    <property type="entry name" value="ABC1_TM_dom"/>
</dbReference>
<feature type="non-terminal residue" evidence="7">
    <location>
        <position position="95"/>
    </location>
</feature>
<keyword evidence="4 5" id="KW-0472">Membrane</keyword>
<comment type="subcellular location">
    <subcellularLocation>
        <location evidence="1">Cell membrane</location>
        <topology evidence="1">Multi-pass membrane protein</topology>
    </subcellularLocation>
</comment>
<keyword evidence="3 5" id="KW-1133">Transmembrane helix</keyword>
<feature type="transmembrane region" description="Helical" evidence="5">
    <location>
        <begin position="46"/>
        <end position="66"/>
    </location>
</feature>
<feature type="domain" description="ABC transmembrane type-1" evidence="6">
    <location>
        <begin position="10"/>
        <end position="95"/>
    </location>
</feature>